<sequence length="98" mass="11095">MRTSAADRDEWRYYPEGPALRSATHVAKMDFMRIDFYDEFVMHSPTGAHDQFDGASRKWVDEAGLFSPEAVFVDYCRRISPIIGHQTLPPGVATSTGR</sequence>
<proteinExistence type="predicted"/>
<dbReference type="Proteomes" id="UP000027834">
    <property type="component" value="Chromosome 2"/>
</dbReference>
<reference evidence="1" key="1">
    <citation type="submission" date="2014-04" db="EMBL/GenBank/DDBJ databases">
        <authorList>
            <person name="Ho Y.-N."/>
            <person name="Huang C.-C."/>
        </authorList>
    </citation>
    <scope>NUCLEOTIDE SEQUENCE</scope>
    <source>
        <strain evidence="1">869T2</strain>
    </source>
</reference>
<accession>A0A8A8D955</accession>
<reference evidence="1" key="2">
    <citation type="submission" date="2021-03" db="EMBL/GenBank/DDBJ databases">
        <title>Complete genome sequence of Burkholderia seminalis 869T2.</title>
        <authorList>
            <person name="Hung S.-H."/>
            <person name="Huang C.-T."/>
            <person name="Huang C.-C."/>
            <person name="Kuo C.-H."/>
        </authorList>
    </citation>
    <scope>NUCLEOTIDE SEQUENCE</scope>
    <source>
        <strain evidence="1">869T2</strain>
    </source>
</reference>
<evidence type="ECO:0000313" key="2">
    <source>
        <dbReference type="Proteomes" id="UP000027834"/>
    </source>
</evidence>
<name>A0A8A8D955_9BURK</name>
<keyword evidence="2" id="KW-1185">Reference proteome</keyword>
<organism evidence="1 2">
    <name type="scientific">Burkholderia seminalis</name>
    <dbReference type="NCBI Taxonomy" id="488731"/>
    <lineage>
        <taxon>Bacteria</taxon>
        <taxon>Pseudomonadati</taxon>
        <taxon>Pseudomonadota</taxon>
        <taxon>Betaproteobacteria</taxon>
        <taxon>Burkholderiales</taxon>
        <taxon>Burkholderiaceae</taxon>
        <taxon>Burkholderia</taxon>
        <taxon>Burkholderia cepacia complex</taxon>
    </lineage>
</organism>
<protein>
    <submittedName>
        <fullName evidence="1">Uncharacterized protein</fullName>
    </submittedName>
</protein>
<dbReference type="AlphaFoldDB" id="A0A8A8D955"/>
<gene>
    <name evidence="1" type="ORF">DT99_028335</name>
</gene>
<dbReference type="EMBL" id="CP072521">
    <property type="protein sequence ID" value="QTO21234.1"/>
    <property type="molecule type" value="Genomic_DNA"/>
</dbReference>
<dbReference type="RefSeq" id="WP_154233800.1">
    <property type="nucleotide sequence ID" value="NZ_CP072521.1"/>
</dbReference>
<evidence type="ECO:0000313" key="1">
    <source>
        <dbReference type="EMBL" id="QTO21234.1"/>
    </source>
</evidence>